<dbReference type="KEGG" id="chrb:DK843_03130"/>
<evidence type="ECO:0000313" key="2">
    <source>
        <dbReference type="Proteomes" id="UP000252038"/>
    </source>
</evidence>
<dbReference type="KEGG" id="chri:DK842_20155"/>
<name>A0A344UDP5_9NEIS</name>
<reference evidence="1 2" key="1">
    <citation type="submission" date="2018-05" db="EMBL/GenBank/DDBJ databases">
        <title>Genome sequencing, assembly and analysis of the novel insecticidal bacterium, Chromobacterium phragmitis.</title>
        <authorList>
            <person name="Sparks M.E."/>
            <person name="Blackburn M.B."/>
            <person name="Gundersen-Rindal D.E."/>
        </authorList>
    </citation>
    <scope>NUCLEOTIDE SEQUENCE [LARGE SCALE GENOMIC DNA]</scope>
    <source>
        <strain evidence="1">IIBBL 274-1</strain>
    </source>
</reference>
<evidence type="ECO:0000313" key="1">
    <source>
        <dbReference type="EMBL" id="AXE33393.1"/>
    </source>
</evidence>
<dbReference type="EMBL" id="CP029554">
    <property type="protein sequence ID" value="AXE33393.1"/>
    <property type="molecule type" value="Genomic_DNA"/>
</dbReference>
<organism evidence="1 2">
    <name type="scientific">Chromobacterium phragmitis</name>
    <dbReference type="NCBI Taxonomy" id="2202141"/>
    <lineage>
        <taxon>Bacteria</taxon>
        <taxon>Pseudomonadati</taxon>
        <taxon>Pseudomonadota</taxon>
        <taxon>Betaproteobacteria</taxon>
        <taxon>Neisseriales</taxon>
        <taxon>Chromobacteriaceae</taxon>
        <taxon>Chromobacterium</taxon>
    </lineage>
</organism>
<proteinExistence type="predicted"/>
<gene>
    <name evidence="1" type="ORF">DK843_03130</name>
</gene>
<dbReference type="AlphaFoldDB" id="A0A344UDP5"/>
<sequence length="127" mass="12732">MMNGVSGAGHPYLLGLSAARPGAQAAEASAFGDSLRAAGMAAVSPPQAAPREAGAREELQGGMADLKGGLNAVASMLKLLAADHSLTPGARSEAAALLANMEALEGRLELDRSPLSLSRNLNGAREA</sequence>
<dbReference type="Proteomes" id="UP000252038">
    <property type="component" value="Chromosome"/>
</dbReference>
<protein>
    <submittedName>
        <fullName evidence="1">Uncharacterized protein</fullName>
    </submittedName>
</protein>
<dbReference type="RefSeq" id="WP_114063063.1">
    <property type="nucleotide sequence ID" value="NZ_CP029495.1"/>
</dbReference>
<accession>A0A344UDP5</accession>